<feature type="transmembrane region" description="Helical" evidence="2">
    <location>
        <begin position="240"/>
        <end position="262"/>
    </location>
</feature>
<keyword evidence="5" id="KW-1185">Reference proteome</keyword>
<feature type="transmembrane region" description="Helical" evidence="2">
    <location>
        <begin position="115"/>
        <end position="133"/>
    </location>
</feature>
<reference evidence="4 5" key="1">
    <citation type="submission" date="2020-07" db="EMBL/GenBank/DDBJ databases">
        <authorList>
            <person name="Maaloum M."/>
        </authorList>
    </citation>
    <scope>NUCLEOTIDE SEQUENCE [LARGE SCALE GENOMIC DNA]</scope>
    <source>
        <strain evidence="4 5">GCS-AN-3</strain>
    </source>
</reference>
<dbReference type="AlphaFoldDB" id="A0A853IY30"/>
<dbReference type="InterPro" id="IPR006976">
    <property type="entry name" value="VanZ-like"/>
</dbReference>
<proteinExistence type="predicted"/>
<feature type="transmembrane region" description="Helical" evidence="2">
    <location>
        <begin position="7"/>
        <end position="28"/>
    </location>
</feature>
<gene>
    <name evidence="4" type="ORF">H0I39_11095</name>
</gene>
<dbReference type="Pfam" id="PF04892">
    <property type="entry name" value="VanZ"/>
    <property type="match status" value="1"/>
</dbReference>
<feature type="transmembrane region" description="Helical" evidence="2">
    <location>
        <begin position="336"/>
        <end position="356"/>
    </location>
</feature>
<evidence type="ECO:0000313" key="4">
    <source>
        <dbReference type="EMBL" id="NZA02158.1"/>
    </source>
</evidence>
<dbReference type="EMBL" id="JACCKX010000001">
    <property type="protein sequence ID" value="NZA02158.1"/>
    <property type="molecule type" value="Genomic_DNA"/>
</dbReference>
<feature type="transmembrane region" description="Helical" evidence="2">
    <location>
        <begin position="84"/>
        <end position="103"/>
    </location>
</feature>
<feature type="transmembrane region" description="Helical" evidence="2">
    <location>
        <begin position="274"/>
        <end position="291"/>
    </location>
</feature>
<evidence type="ECO:0000256" key="1">
    <source>
        <dbReference type="SAM" id="MobiDB-lite"/>
    </source>
</evidence>
<comment type="caution">
    <text evidence="4">The sequence shown here is derived from an EMBL/GenBank/DDBJ whole genome shotgun (WGS) entry which is preliminary data.</text>
</comment>
<feature type="transmembrane region" description="Helical" evidence="2">
    <location>
        <begin position="215"/>
        <end position="233"/>
    </location>
</feature>
<keyword evidence="2" id="KW-0472">Membrane</keyword>
<feature type="transmembrane region" description="Helical" evidence="2">
    <location>
        <begin position="48"/>
        <end position="72"/>
    </location>
</feature>
<sequence length="418" mass="44673">MNRYKSAAMPLALLYAALIVYATLYPFTGWRDVGVAPWAYLQAPLPQYWTRFDVGANLVGYAPLGFLLALALMRMRSGWPAVTLATLAAACLSLVLEALQTYLPLRVASNVDFGLNAAGGLAGAVAAWVLERVGAIDRWRRLRARWFVRNSRGALVLLALWPLGLLFPPPVAFGMGQVFARAEDWLAELLADTPFLTWLPARDLALQPLLPGEEVLAVALGALVPCLLGYTVIRHRGRRALFALLALMAGIAVSGLSAGLSFGPVHAWSWVNPSVQLGLWAALLGAALLLLVPMRVCVLLLMVVLAAQVVLLNTAPQNPYYAATLQAWEQGRFIHFHGLAQWVGWLWPFVAFLYLAMRLVGSDGGQPARTTQPAPWPASAAPPPDDLAAAGVVVTQTGDPAAEVGAAAQPAPQSQGGA</sequence>
<feature type="domain" description="VanZ-like" evidence="3">
    <location>
        <begin position="23"/>
        <end position="130"/>
    </location>
</feature>
<feature type="compositionally biased region" description="Pro residues" evidence="1">
    <location>
        <begin position="374"/>
        <end position="385"/>
    </location>
</feature>
<organism evidence="4 5">
    <name type="scientific">Ottowia beijingensis</name>
    <dbReference type="NCBI Taxonomy" id="1207057"/>
    <lineage>
        <taxon>Bacteria</taxon>
        <taxon>Pseudomonadati</taxon>
        <taxon>Pseudomonadota</taxon>
        <taxon>Betaproteobacteria</taxon>
        <taxon>Burkholderiales</taxon>
        <taxon>Comamonadaceae</taxon>
        <taxon>Ottowia</taxon>
    </lineage>
</organism>
<keyword evidence="2" id="KW-1133">Transmembrane helix</keyword>
<feature type="transmembrane region" description="Helical" evidence="2">
    <location>
        <begin position="298"/>
        <end position="316"/>
    </location>
</feature>
<evidence type="ECO:0000313" key="5">
    <source>
        <dbReference type="Proteomes" id="UP000589716"/>
    </source>
</evidence>
<evidence type="ECO:0000256" key="2">
    <source>
        <dbReference type="SAM" id="Phobius"/>
    </source>
</evidence>
<keyword evidence="2" id="KW-0812">Transmembrane</keyword>
<dbReference type="Proteomes" id="UP000589716">
    <property type="component" value="Unassembled WGS sequence"/>
</dbReference>
<name>A0A853IY30_9BURK</name>
<feature type="transmembrane region" description="Helical" evidence="2">
    <location>
        <begin position="154"/>
        <end position="180"/>
    </location>
</feature>
<protein>
    <submittedName>
        <fullName evidence="4">VanZ family protein</fullName>
    </submittedName>
</protein>
<evidence type="ECO:0000259" key="3">
    <source>
        <dbReference type="Pfam" id="PF04892"/>
    </source>
</evidence>
<feature type="region of interest" description="Disordered" evidence="1">
    <location>
        <begin position="366"/>
        <end position="391"/>
    </location>
</feature>
<accession>A0A853IY30</accession>
<dbReference type="RefSeq" id="WP_180550516.1">
    <property type="nucleotide sequence ID" value="NZ_JACCKX010000001.1"/>
</dbReference>